<comment type="caution">
    <text evidence="4">The sequence shown here is derived from an EMBL/GenBank/DDBJ whole genome shotgun (WGS) entry which is preliminary data.</text>
</comment>
<evidence type="ECO:0000256" key="2">
    <source>
        <dbReference type="SAM" id="MobiDB-lite"/>
    </source>
</evidence>
<dbReference type="Gene3D" id="3.40.630.190">
    <property type="entry name" value="LCP protein"/>
    <property type="match status" value="1"/>
</dbReference>
<sequence length="255" mass="28665">MSKLLKKIKFIIISTSLIFVIIGVVAYADLFSQKKSNSLPSSTEVKEDIANNNSNISSSKDEVSKDTTNILLLDDKSDSMVVASVDTTNKNIQLTPVTNTGYFDRSNMEDLLNNIEKNINMNLDKFLQVDTSELMDVVSVLGDINVNIKSEDMKLINNLIPKFYAEFQDSSKGEMKLITSPGEQNINEYQAMAYVSAVSKDSNKQKEAILSLVKNIKDLGFSKYFEIYNKIKPYVETNLTIPDMLKIASTDYEFK</sequence>
<dbReference type="RefSeq" id="WP_039679094.1">
    <property type="nucleotide sequence ID" value="NZ_JAWGXO010000002.1"/>
</dbReference>
<dbReference type="AlphaFoldDB" id="A0A0B3W5Z7"/>
<organism evidence="4 5">
    <name type="scientific">Terrisporobacter othiniensis</name>
    <dbReference type="NCBI Taxonomy" id="1577792"/>
    <lineage>
        <taxon>Bacteria</taxon>
        <taxon>Bacillati</taxon>
        <taxon>Bacillota</taxon>
        <taxon>Clostridia</taxon>
        <taxon>Peptostreptococcales</taxon>
        <taxon>Peptostreptococcaceae</taxon>
        <taxon>Terrisporobacter</taxon>
    </lineage>
</organism>
<dbReference type="PANTHER" id="PTHR33392">
    <property type="entry name" value="POLYISOPRENYL-TEICHOIC ACID--PEPTIDOGLYCAN TEICHOIC ACID TRANSFERASE TAGU"/>
    <property type="match status" value="1"/>
</dbReference>
<proteinExistence type="inferred from homology"/>
<feature type="region of interest" description="Disordered" evidence="2">
    <location>
        <begin position="37"/>
        <end position="61"/>
    </location>
</feature>
<dbReference type="InterPro" id="IPR004474">
    <property type="entry name" value="LytR_CpsA_psr"/>
</dbReference>
<dbReference type="PANTHER" id="PTHR33392:SF6">
    <property type="entry name" value="POLYISOPRENYL-TEICHOIC ACID--PEPTIDOGLYCAN TEICHOIC ACID TRANSFERASE TAGU"/>
    <property type="match status" value="1"/>
</dbReference>
<dbReference type="EMBL" id="JWHR01000064">
    <property type="protein sequence ID" value="KHS57812.1"/>
    <property type="molecule type" value="Genomic_DNA"/>
</dbReference>
<feature type="domain" description="Cell envelope-related transcriptional attenuator" evidence="3">
    <location>
        <begin position="82"/>
        <end position="213"/>
    </location>
</feature>
<comment type="similarity">
    <text evidence="1">Belongs to the LytR/CpsA/Psr (LCP) family.</text>
</comment>
<evidence type="ECO:0000259" key="3">
    <source>
        <dbReference type="Pfam" id="PF03816"/>
    </source>
</evidence>
<dbReference type="Proteomes" id="UP000031189">
    <property type="component" value="Unassembled WGS sequence"/>
</dbReference>
<reference evidence="4 5" key="1">
    <citation type="submission" date="2014-12" db="EMBL/GenBank/DDBJ databases">
        <title>Draft genome sequence of Terrisporobacter sp. 08-306576, isolated from the blood culture of a bacteremia patient.</title>
        <authorList>
            <person name="Lund L.C."/>
            <person name="Sydenham T.V."/>
            <person name="Hogh S.V."/>
            <person name="Skov M.N."/>
            <person name="Kemp M."/>
            <person name="Justesen U.S."/>
        </authorList>
    </citation>
    <scope>NUCLEOTIDE SEQUENCE [LARGE SCALE GENOMIC DNA]</scope>
    <source>
        <strain evidence="4 5">08-306576</strain>
    </source>
</reference>
<evidence type="ECO:0000313" key="5">
    <source>
        <dbReference type="Proteomes" id="UP000031189"/>
    </source>
</evidence>
<dbReference type="Pfam" id="PF03816">
    <property type="entry name" value="LytR_cpsA_psr"/>
    <property type="match status" value="1"/>
</dbReference>
<dbReference type="STRING" id="1577792.QX51_06545"/>
<gene>
    <name evidence="4" type="ORF">QX51_06545</name>
</gene>
<keyword evidence="5" id="KW-1185">Reference proteome</keyword>
<name>A0A0B3W5Z7_9FIRM</name>
<dbReference type="InterPro" id="IPR050922">
    <property type="entry name" value="LytR/CpsA/Psr_CW_biosynth"/>
</dbReference>
<evidence type="ECO:0000313" key="4">
    <source>
        <dbReference type="EMBL" id="KHS57812.1"/>
    </source>
</evidence>
<evidence type="ECO:0000256" key="1">
    <source>
        <dbReference type="ARBA" id="ARBA00006068"/>
    </source>
</evidence>
<accession>A0A0B3W5Z7</accession>
<dbReference type="OrthoDB" id="9782542at2"/>
<protein>
    <recommendedName>
        <fullName evidence="3">Cell envelope-related transcriptional attenuator domain-containing protein</fullName>
    </recommendedName>
</protein>